<evidence type="ECO:0000256" key="1">
    <source>
        <dbReference type="ARBA" id="ARBA00010466"/>
    </source>
</evidence>
<dbReference type="KEGG" id="sgp:SpiGrapes_3200"/>
<dbReference type="PANTHER" id="PTHR34294:SF1">
    <property type="entry name" value="TRANSCRIPTIONAL REGULATOR LSRR"/>
    <property type="match status" value="1"/>
</dbReference>
<name>G8QQL5_SPHPG</name>
<keyword evidence="2" id="KW-0805">Transcription regulation</keyword>
<dbReference type="GO" id="GO:0003700">
    <property type="term" value="F:DNA-binding transcription factor activity"/>
    <property type="evidence" value="ECO:0007669"/>
    <property type="project" value="InterPro"/>
</dbReference>
<accession>G8QQL5</accession>
<evidence type="ECO:0000259" key="5">
    <source>
        <dbReference type="Pfam" id="PF04198"/>
    </source>
</evidence>
<reference evidence="6 7" key="1">
    <citation type="submission" date="2011-11" db="EMBL/GenBank/DDBJ databases">
        <title>Complete sequence of Spirochaeta sp. grapes.</title>
        <authorList>
            <consortium name="US DOE Joint Genome Institute"/>
            <person name="Lucas S."/>
            <person name="Han J."/>
            <person name="Lapidus A."/>
            <person name="Cheng J.-F."/>
            <person name="Goodwin L."/>
            <person name="Pitluck S."/>
            <person name="Peters L."/>
            <person name="Ovchinnikova G."/>
            <person name="Munk A.C."/>
            <person name="Detter J.C."/>
            <person name="Han C."/>
            <person name="Tapia R."/>
            <person name="Land M."/>
            <person name="Hauser L."/>
            <person name="Kyrpides N."/>
            <person name="Ivanova N."/>
            <person name="Pagani I."/>
            <person name="Ritalahtilisa K."/>
            <person name="Loeffler F."/>
            <person name="Woyke T."/>
        </authorList>
    </citation>
    <scope>NUCLEOTIDE SEQUENCE [LARGE SCALE GENOMIC DNA]</scope>
    <source>
        <strain evidence="7">ATCC BAA-1885 / DSM 22778 / Grapes</strain>
    </source>
</reference>
<evidence type="ECO:0000313" key="6">
    <source>
        <dbReference type="EMBL" id="AEV30945.1"/>
    </source>
</evidence>
<evidence type="ECO:0000256" key="4">
    <source>
        <dbReference type="ARBA" id="ARBA00023163"/>
    </source>
</evidence>
<dbReference type="Proteomes" id="UP000005632">
    <property type="component" value="Chromosome"/>
</dbReference>
<evidence type="ECO:0000313" key="7">
    <source>
        <dbReference type="Proteomes" id="UP000005632"/>
    </source>
</evidence>
<dbReference type="GO" id="GO:0003677">
    <property type="term" value="F:DNA binding"/>
    <property type="evidence" value="ECO:0007669"/>
    <property type="project" value="UniProtKB-KW"/>
</dbReference>
<organism evidence="6 7">
    <name type="scientific">Sphaerochaeta pleomorpha (strain ATCC BAA-1885 / DSM 22778 / Grapes)</name>
    <dbReference type="NCBI Taxonomy" id="158190"/>
    <lineage>
        <taxon>Bacteria</taxon>
        <taxon>Pseudomonadati</taxon>
        <taxon>Spirochaetota</taxon>
        <taxon>Spirochaetia</taxon>
        <taxon>Spirochaetales</taxon>
        <taxon>Sphaerochaetaceae</taxon>
        <taxon>Sphaerochaeta</taxon>
    </lineage>
</organism>
<dbReference type="InterPro" id="IPR007324">
    <property type="entry name" value="Sugar-bd_dom_put"/>
</dbReference>
<keyword evidence="3" id="KW-0238">DNA-binding</keyword>
<keyword evidence="7" id="KW-1185">Reference proteome</keyword>
<dbReference type="RefSeq" id="WP_014271784.1">
    <property type="nucleotide sequence ID" value="NC_016633.1"/>
</dbReference>
<dbReference type="eggNOG" id="COG2390">
    <property type="taxonomic scope" value="Bacteria"/>
</dbReference>
<dbReference type="SUPFAM" id="SSF100950">
    <property type="entry name" value="NagB/RpiA/CoA transferase-like"/>
    <property type="match status" value="1"/>
</dbReference>
<dbReference type="GO" id="GO:0006352">
    <property type="term" value="P:DNA-templated transcription initiation"/>
    <property type="evidence" value="ECO:0007669"/>
    <property type="project" value="InterPro"/>
</dbReference>
<dbReference type="AlphaFoldDB" id="G8QQL5"/>
<dbReference type="Pfam" id="PF04198">
    <property type="entry name" value="Sugar-bind"/>
    <property type="match status" value="1"/>
</dbReference>
<gene>
    <name evidence="6" type="ordered locus">SpiGrapes_3200</name>
</gene>
<dbReference type="Gene3D" id="1.10.10.60">
    <property type="entry name" value="Homeodomain-like"/>
    <property type="match status" value="1"/>
</dbReference>
<feature type="domain" description="Sugar-binding" evidence="5">
    <location>
        <begin position="61"/>
        <end position="311"/>
    </location>
</feature>
<dbReference type="Gene3D" id="3.40.50.1360">
    <property type="match status" value="1"/>
</dbReference>
<dbReference type="HOGENOM" id="CLU_054506_1_1_12"/>
<dbReference type="SUPFAM" id="SSF88659">
    <property type="entry name" value="Sigma3 and sigma4 domains of RNA polymerase sigma factors"/>
    <property type="match status" value="1"/>
</dbReference>
<dbReference type="InterPro" id="IPR037171">
    <property type="entry name" value="NagB/RpiA_transferase-like"/>
</dbReference>
<proteinExistence type="inferred from homology"/>
<dbReference type="InterPro" id="IPR051054">
    <property type="entry name" value="SorC_transcr_regulators"/>
</dbReference>
<dbReference type="InterPro" id="IPR013324">
    <property type="entry name" value="RNA_pol_sigma_r3/r4-like"/>
</dbReference>
<dbReference type="STRING" id="158190.SpiGrapes_3200"/>
<comment type="similarity">
    <text evidence="1">Belongs to the SorC transcriptional regulatory family.</text>
</comment>
<evidence type="ECO:0000256" key="2">
    <source>
        <dbReference type="ARBA" id="ARBA00023015"/>
    </source>
</evidence>
<dbReference type="GO" id="GO:0030246">
    <property type="term" value="F:carbohydrate binding"/>
    <property type="evidence" value="ECO:0007669"/>
    <property type="project" value="InterPro"/>
</dbReference>
<keyword evidence="4" id="KW-0804">Transcription</keyword>
<sequence>MGILDNTKFIFMVCELFYQQGYSQKEIAAELKISRPQVSRIIATAIERNLVTIQINYPNEEENLYQRILREEFGIGEVYVYDTGNLSGGEATRKLAEVSKGLFPICVKDNERCGVMAGRTISCLASAIEKSKNRGLSFVPLCGGTAGNGSDWYANSIAQSFAKKTNGTYFILNAPQYLNNCEVKKLLLNEPSIKEILDLGKSCDSVLMGVGNLEVSSTGVQAGNLSVQDIQSLKSQGAVANICSSYINKDGKILDSEISDRIIGQTILDVKNARKVCVARGLSKVEAIKAVLIGGYLDVLITSLDTAKKIVENKREGIK</sequence>
<dbReference type="EMBL" id="CP003155">
    <property type="protein sequence ID" value="AEV30945.1"/>
    <property type="molecule type" value="Genomic_DNA"/>
</dbReference>
<dbReference type="PANTHER" id="PTHR34294">
    <property type="entry name" value="TRANSCRIPTIONAL REGULATOR-RELATED"/>
    <property type="match status" value="1"/>
</dbReference>
<protein>
    <submittedName>
        <fullName evidence="6">Transcriptional regulator with sigma factor-related N-terminal domain</fullName>
    </submittedName>
</protein>
<evidence type="ECO:0000256" key="3">
    <source>
        <dbReference type="ARBA" id="ARBA00023125"/>
    </source>
</evidence>